<evidence type="ECO:0000313" key="2">
    <source>
        <dbReference type="Proteomes" id="UP001240157"/>
    </source>
</evidence>
<comment type="caution">
    <text evidence="1">The sequence shown here is derived from an EMBL/GenBank/DDBJ whole genome shotgun (WGS) entry which is preliminary data.</text>
</comment>
<reference evidence="1 2" key="1">
    <citation type="submission" date="2023-08" db="EMBL/GenBank/DDBJ databases">
        <title>Whole genome sequencing of Staphylococcus chromogenes NNSch 2386.</title>
        <authorList>
            <person name="Kropotov V.S."/>
            <person name="Boriskina E.V."/>
            <person name="Gordinskaya N.A."/>
            <person name="Shkurkina I.S."/>
            <person name="Kryazhev D.V."/>
            <person name="Alekseeva A.E."/>
            <person name="Makhova M.A."/>
        </authorList>
    </citation>
    <scope>NUCLEOTIDE SEQUENCE [LARGE SCALE GENOMIC DNA]</scope>
    <source>
        <strain evidence="1 2">NNSch 2386</strain>
    </source>
</reference>
<name>A0ABD5AZ08_STACR</name>
<sequence length="67" mass="8026">MTKLKRLATKEDEIVDVKIPISNEELKDRAKQYDLLTPKRFATRYNKMLFLPTSFKWNGSEYPIQYN</sequence>
<organism evidence="1 2">
    <name type="scientific">Staphylococcus chromogenes</name>
    <name type="common">Staphylococcus hyicus subsp. chromogenes</name>
    <dbReference type="NCBI Taxonomy" id="46126"/>
    <lineage>
        <taxon>Bacteria</taxon>
        <taxon>Bacillati</taxon>
        <taxon>Bacillota</taxon>
        <taxon>Bacilli</taxon>
        <taxon>Bacillales</taxon>
        <taxon>Staphylococcaceae</taxon>
        <taxon>Staphylococcus</taxon>
    </lineage>
</organism>
<dbReference type="EMBL" id="JAVGJF010000196">
    <property type="protein sequence ID" value="MDQ7176544.1"/>
    <property type="molecule type" value="Genomic_DNA"/>
</dbReference>
<proteinExistence type="predicted"/>
<accession>A0ABD5AZ08</accession>
<feature type="non-terminal residue" evidence="1">
    <location>
        <position position="67"/>
    </location>
</feature>
<dbReference type="Proteomes" id="UP001240157">
    <property type="component" value="Unassembled WGS sequence"/>
</dbReference>
<protein>
    <submittedName>
        <fullName evidence="1">Insertion element protein</fullName>
    </submittedName>
</protein>
<dbReference type="AlphaFoldDB" id="A0ABD5AZ08"/>
<evidence type="ECO:0000313" key="1">
    <source>
        <dbReference type="EMBL" id="MDQ7176544.1"/>
    </source>
</evidence>
<gene>
    <name evidence="1" type="ORF">RCF65_11185</name>
</gene>